<dbReference type="GO" id="GO:0032957">
    <property type="term" value="P:inositol trisphosphate metabolic process"/>
    <property type="evidence" value="ECO:0007669"/>
    <property type="project" value="InterPro"/>
</dbReference>
<feature type="domain" description="Inositol-tetrakisphosphate 1-kinase N-terminal" evidence="1">
    <location>
        <begin position="32"/>
        <end position="90"/>
    </location>
</feature>
<dbReference type="EMBL" id="SNRW01025113">
    <property type="protein sequence ID" value="KAA6361755.1"/>
    <property type="molecule type" value="Genomic_DNA"/>
</dbReference>
<dbReference type="GO" id="GO:0047325">
    <property type="term" value="F:inositol-3,4,5,6-tetrakisphosphate 1-kinase activity"/>
    <property type="evidence" value="ECO:0007669"/>
    <property type="project" value="InterPro"/>
</dbReference>
<dbReference type="AlphaFoldDB" id="A0A5J4TWI7"/>
<dbReference type="GO" id="GO:0005737">
    <property type="term" value="C:cytoplasm"/>
    <property type="evidence" value="ECO:0007669"/>
    <property type="project" value="TreeGrafter"/>
</dbReference>
<organism evidence="2 3">
    <name type="scientific">Streblomastix strix</name>
    <dbReference type="NCBI Taxonomy" id="222440"/>
    <lineage>
        <taxon>Eukaryota</taxon>
        <taxon>Metamonada</taxon>
        <taxon>Preaxostyla</taxon>
        <taxon>Oxymonadida</taxon>
        <taxon>Streblomastigidae</taxon>
        <taxon>Streblomastix</taxon>
    </lineage>
</organism>
<evidence type="ECO:0000259" key="1">
    <source>
        <dbReference type="Pfam" id="PF17927"/>
    </source>
</evidence>
<dbReference type="Proteomes" id="UP000324800">
    <property type="component" value="Unassembled WGS sequence"/>
</dbReference>
<dbReference type="OrthoDB" id="25308at2759"/>
<dbReference type="PANTHER" id="PTHR14217:SF1">
    <property type="entry name" value="INOSITOL-TETRAKISPHOSPHATE 1-KINASE"/>
    <property type="match status" value="1"/>
</dbReference>
<dbReference type="InterPro" id="IPR008656">
    <property type="entry name" value="Inositol_tetrakis-P_1-kinase"/>
</dbReference>
<name>A0A5J4TWI7_9EUKA</name>
<sequence>MKHNPSLGWYFSPDVRDRPSIQEVLKKLQGTFDISFIDIENDIDEYGTFDVILHKETKELNSFDNILRSKAEKFQNYLLHHSEILCIDPPLNVAKMSNREEIRKLLQDFKDVVTCSDGQQWKIKMPSSAFIDPSSQQVTLDLLDKLNLSFPLIIKPEKGSGAPFQRWKNYLF</sequence>
<evidence type="ECO:0000313" key="2">
    <source>
        <dbReference type="EMBL" id="KAA6361755.1"/>
    </source>
</evidence>
<comment type="caution">
    <text evidence="2">The sequence shown here is derived from an EMBL/GenBank/DDBJ whole genome shotgun (WGS) entry which is preliminary data.</text>
</comment>
<dbReference type="Gene3D" id="3.40.50.11370">
    <property type="match status" value="1"/>
</dbReference>
<dbReference type="GO" id="GO:0052726">
    <property type="term" value="F:inositol-1,3,4-trisphosphate 5-kinase activity"/>
    <property type="evidence" value="ECO:0007669"/>
    <property type="project" value="InterPro"/>
</dbReference>
<dbReference type="InterPro" id="IPR041429">
    <property type="entry name" value="ITPK1_N"/>
</dbReference>
<protein>
    <recommendedName>
        <fullName evidence="1">Inositol-tetrakisphosphate 1-kinase N-terminal domain-containing protein</fullName>
    </recommendedName>
</protein>
<gene>
    <name evidence="2" type="ORF">EZS28_042718</name>
</gene>
<dbReference type="GO" id="GO:0052725">
    <property type="term" value="F:inositol-1,3,4-trisphosphate 6-kinase activity"/>
    <property type="evidence" value="ECO:0007669"/>
    <property type="project" value="InterPro"/>
</dbReference>
<dbReference type="GO" id="GO:0005524">
    <property type="term" value="F:ATP binding"/>
    <property type="evidence" value="ECO:0007669"/>
    <property type="project" value="InterPro"/>
</dbReference>
<dbReference type="Pfam" id="PF17927">
    <property type="entry name" value="Ins134_P3_kin_N"/>
    <property type="match status" value="1"/>
</dbReference>
<reference evidence="2 3" key="1">
    <citation type="submission" date="2019-03" db="EMBL/GenBank/DDBJ databases">
        <title>Single cell metagenomics reveals metabolic interactions within the superorganism composed of flagellate Streblomastix strix and complex community of Bacteroidetes bacteria on its surface.</title>
        <authorList>
            <person name="Treitli S.C."/>
            <person name="Kolisko M."/>
            <person name="Husnik F."/>
            <person name="Keeling P."/>
            <person name="Hampl V."/>
        </authorList>
    </citation>
    <scope>NUCLEOTIDE SEQUENCE [LARGE SCALE GENOMIC DNA]</scope>
    <source>
        <strain evidence="2">ST1C</strain>
    </source>
</reference>
<proteinExistence type="predicted"/>
<accession>A0A5J4TWI7</accession>
<evidence type="ECO:0000313" key="3">
    <source>
        <dbReference type="Proteomes" id="UP000324800"/>
    </source>
</evidence>
<dbReference type="GO" id="GO:0000287">
    <property type="term" value="F:magnesium ion binding"/>
    <property type="evidence" value="ECO:0007669"/>
    <property type="project" value="InterPro"/>
</dbReference>
<dbReference type="PANTHER" id="PTHR14217">
    <property type="entry name" value="INOSITOL-TETRAKISPHOSPHATE 1-KINASE"/>
    <property type="match status" value="1"/>
</dbReference>